<evidence type="ECO:0000256" key="6">
    <source>
        <dbReference type="SAM" id="Phobius"/>
    </source>
</evidence>
<evidence type="ECO:0000313" key="8">
    <source>
        <dbReference type="Proteomes" id="UP000023152"/>
    </source>
</evidence>
<evidence type="ECO:0000256" key="5">
    <source>
        <dbReference type="SAM" id="MobiDB-lite"/>
    </source>
</evidence>
<feature type="transmembrane region" description="Helical" evidence="6">
    <location>
        <begin position="184"/>
        <end position="203"/>
    </location>
</feature>
<evidence type="ECO:0008006" key="9">
    <source>
        <dbReference type="Google" id="ProtNLM"/>
    </source>
</evidence>
<evidence type="ECO:0000256" key="3">
    <source>
        <dbReference type="ARBA" id="ARBA00022989"/>
    </source>
</evidence>
<feature type="region of interest" description="Disordered" evidence="5">
    <location>
        <begin position="1"/>
        <end position="52"/>
    </location>
</feature>
<comment type="subcellular location">
    <subcellularLocation>
        <location evidence="1">Membrane</location>
        <topology evidence="1">Multi-pass membrane protein</topology>
    </subcellularLocation>
</comment>
<proteinExistence type="predicted"/>
<feature type="transmembrane region" description="Helical" evidence="6">
    <location>
        <begin position="121"/>
        <end position="143"/>
    </location>
</feature>
<keyword evidence="4 6" id="KW-0472">Membrane</keyword>
<feature type="compositionally biased region" description="Basic and acidic residues" evidence="5">
    <location>
        <begin position="39"/>
        <end position="52"/>
    </location>
</feature>
<comment type="caution">
    <text evidence="7">The sequence shown here is derived from an EMBL/GenBank/DDBJ whole genome shotgun (WGS) entry which is preliminary data.</text>
</comment>
<evidence type="ECO:0000256" key="2">
    <source>
        <dbReference type="ARBA" id="ARBA00022692"/>
    </source>
</evidence>
<feature type="transmembrane region" description="Helical" evidence="6">
    <location>
        <begin position="92"/>
        <end position="109"/>
    </location>
</feature>
<dbReference type="GO" id="GO:0016020">
    <property type="term" value="C:membrane"/>
    <property type="evidence" value="ECO:0007669"/>
    <property type="project" value="UniProtKB-SubCell"/>
</dbReference>
<protein>
    <recommendedName>
        <fullName evidence="9">Sugar phosphate transporter domain-containing protein</fullName>
    </recommendedName>
</protein>
<gene>
    <name evidence="7" type="ORF">RFI_26378</name>
</gene>
<feature type="transmembrane region" description="Helical" evidence="6">
    <location>
        <begin position="249"/>
        <end position="278"/>
    </location>
</feature>
<keyword evidence="8" id="KW-1185">Reference proteome</keyword>
<feature type="transmembrane region" description="Helical" evidence="6">
    <location>
        <begin position="210"/>
        <end position="237"/>
    </location>
</feature>
<name>X6MAG9_RETFI</name>
<dbReference type="OrthoDB" id="6418713at2759"/>
<evidence type="ECO:0000256" key="1">
    <source>
        <dbReference type="ARBA" id="ARBA00004141"/>
    </source>
</evidence>
<dbReference type="EMBL" id="ASPP01022894">
    <property type="protein sequence ID" value="ETO10998.1"/>
    <property type="molecule type" value="Genomic_DNA"/>
</dbReference>
<evidence type="ECO:0000256" key="4">
    <source>
        <dbReference type="ARBA" id="ARBA00023136"/>
    </source>
</evidence>
<organism evidence="7 8">
    <name type="scientific">Reticulomyxa filosa</name>
    <dbReference type="NCBI Taxonomy" id="46433"/>
    <lineage>
        <taxon>Eukaryota</taxon>
        <taxon>Sar</taxon>
        <taxon>Rhizaria</taxon>
        <taxon>Retaria</taxon>
        <taxon>Foraminifera</taxon>
        <taxon>Monothalamids</taxon>
        <taxon>Reticulomyxidae</taxon>
        <taxon>Reticulomyxa</taxon>
    </lineage>
</organism>
<dbReference type="PANTHER" id="PTHR11132">
    <property type="entry name" value="SOLUTE CARRIER FAMILY 35"/>
    <property type="match status" value="1"/>
</dbReference>
<accession>X6MAG9</accession>
<dbReference type="Proteomes" id="UP000023152">
    <property type="component" value="Unassembled WGS sequence"/>
</dbReference>
<sequence length="301" mass="34672">MQQRSINKSRGHDSSGVPKLSDIFEPRDDDEPVPLLSSSHDKKHEASFSEEKELQPHVIVNQSSKYPNEAKLSSSEIEAAHSSKRLVWSPRALLSVTLFLVLGPTLIMMNKYILHTLAFEYPILLASLGMFFSGVIVHVLAYFNKIVIRNEIREVMTWKFFLYRIRFFFFFFKLSHPRAFKRNIFFFIQKKIVILGLFQALTLTFGNRVYVYLSVSLIQMLKSFTPVMVMTTLFLFGMDKPTWKMVLSIILLSAGTAVTCTGVSIADSSFIGFTYIVITKINARSQSHHQQRTKYCQYCYN</sequence>
<keyword evidence="3 6" id="KW-1133">Transmembrane helix</keyword>
<dbReference type="AlphaFoldDB" id="X6MAG9"/>
<keyword evidence="2 6" id="KW-0812">Transmembrane</keyword>
<evidence type="ECO:0000313" key="7">
    <source>
        <dbReference type="EMBL" id="ETO10998.1"/>
    </source>
</evidence>
<reference evidence="7 8" key="1">
    <citation type="journal article" date="2013" name="Curr. Biol.">
        <title>The Genome of the Foraminiferan Reticulomyxa filosa.</title>
        <authorList>
            <person name="Glockner G."/>
            <person name="Hulsmann N."/>
            <person name="Schleicher M."/>
            <person name="Noegel A.A."/>
            <person name="Eichinger L."/>
            <person name="Gallinger C."/>
            <person name="Pawlowski J."/>
            <person name="Sierra R."/>
            <person name="Euteneuer U."/>
            <person name="Pillet L."/>
            <person name="Moustafa A."/>
            <person name="Platzer M."/>
            <person name="Groth M."/>
            <person name="Szafranski K."/>
            <person name="Schliwa M."/>
        </authorList>
    </citation>
    <scope>NUCLEOTIDE SEQUENCE [LARGE SCALE GENOMIC DNA]</scope>
</reference>
<dbReference type="InterPro" id="IPR050186">
    <property type="entry name" value="TPT_transporter"/>
</dbReference>